<evidence type="ECO:0000313" key="2">
    <source>
        <dbReference type="EMBL" id="PRQ45408.1"/>
    </source>
</evidence>
<name>A0A2P6RG50_ROSCH</name>
<dbReference type="Gramene" id="PRQ45408">
    <property type="protein sequence ID" value="PRQ45408"/>
    <property type="gene ID" value="RchiOBHm_Chr3g0491071"/>
</dbReference>
<accession>A0A2P6RG50</accession>
<gene>
    <name evidence="2" type="ORF">RchiOBHm_Chr3g0491071</name>
</gene>
<feature type="region of interest" description="Disordered" evidence="1">
    <location>
        <begin position="1"/>
        <end position="20"/>
    </location>
</feature>
<dbReference type="Proteomes" id="UP000238479">
    <property type="component" value="Chromosome 3"/>
</dbReference>
<evidence type="ECO:0000313" key="3">
    <source>
        <dbReference type="Proteomes" id="UP000238479"/>
    </source>
</evidence>
<protein>
    <submittedName>
        <fullName evidence="2">Uncharacterized protein</fullName>
    </submittedName>
</protein>
<keyword evidence="3" id="KW-1185">Reference proteome</keyword>
<evidence type="ECO:0000256" key="1">
    <source>
        <dbReference type="SAM" id="MobiDB-lite"/>
    </source>
</evidence>
<feature type="compositionally biased region" description="Basic and acidic residues" evidence="1">
    <location>
        <begin position="7"/>
        <end position="20"/>
    </location>
</feature>
<dbReference type="EMBL" id="PDCK01000041">
    <property type="protein sequence ID" value="PRQ45408.1"/>
    <property type="molecule type" value="Genomic_DNA"/>
</dbReference>
<organism evidence="2 3">
    <name type="scientific">Rosa chinensis</name>
    <name type="common">China rose</name>
    <dbReference type="NCBI Taxonomy" id="74649"/>
    <lineage>
        <taxon>Eukaryota</taxon>
        <taxon>Viridiplantae</taxon>
        <taxon>Streptophyta</taxon>
        <taxon>Embryophyta</taxon>
        <taxon>Tracheophyta</taxon>
        <taxon>Spermatophyta</taxon>
        <taxon>Magnoliopsida</taxon>
        <taxon>eudicotyledons</taxon>
        <taxon>Gunneridae</taxon>
        <taxon>Pentapetalae</taxon>
        <taxon>rosids</taxon>
        <taxon>fabids</taxon>
        <taxon>Rosales</taxon>
        <taxon>Rosaceae</taxon>
        <taxon>Rosoideae</taxon>
        <taxon>Rosoideae incertae sedis</taxon>
        <taxon>Rosa</taxon>
    </lineage>
</organism>
<dbReference type="AlphaFoldDB" id="A0A2P6RG50"/>
<reference evidence="2 3" key="1">
    <citation type="journal article" date="2018" name="Nat. Genet.">
        <title>The Rosa genome provides new insights in the design of modern roses.</title>
        <authorList>
            <person name="Bendahmane M."/>
        </authorList>
    </citation>
    <scope>NUCLEOTIDE SEQUENCE [LARGE SCALE GENOMIC DNA]</scope>
    <source>
        <strain evidence="3">cv. Old Blush</strain>
    </source>
</reference>
<sequence length="53" mass="6295">MRLSRSLQREENEREGCKSEKSMRPIRIFIKISFNLPCPELIPAEVEIKSYEL</sequence>
<comment type="caution">
    <text evidence="2">The sequence shown here is derived from an EMBL/GenBank/DDBJ whole genome shotgun (WGS) entry which is preliminary data.</text>
</comment>
<proteinExistence type="predicted"/>